<comment type="caution">
    <text evidence="1">The sequence shown here is derived from an EMBL/GenBank/DDBJ whole genome shotgun (WGS) entry which is preliminary data.</text>
</comment>
<protein>
    <submittedName>
        <fullName evidence="1">Uncharacterized protein</fullName>
    </submittedName>
</protein>
<dbReference type="Proteomes" id="UP000253977">
    <property type="component" value="Unassembled WGS sequence"/>
</dbReference>
<dbReference type="EMBL" id="QPMK01000016">
    <property type="protein sequence ID" value="RDD65018.1"/>
    <property type="molecule type" value="Genomic_DNA"/>
</dbReference>
<dbReference type="OrthoDB" id="8478344at2"/>
<evidence type="ECO:0000313" key="2">
    <source>
        <dbReference type="Proteomes" id="UP000253977"/>
    </source>
</evidence>
<reference evidence="1 2" key="1">
    <citation type="submission" date="2018-07" db="EMBL/GenBank/DDBJ databases">
        <title>Thalassococcus profundi sp. nov., a marine bacterium isolated from deep seawater of Okinawa Trough.</title>
        <authorList>
            <person name="Yu M."/>
        </authorList>
    </citation>
    <scope>NUCLEOTIDE SEQUENCE [LARGE SCALE GENOMIC DNA]</scope>
    <source>
        <strain evidence="1 2">WRAS1</strain>
    </source>
</reference>
<accession>A0A369TIB4</accession>
<organism evidence="1 2">
    <name type="scientific">Thalassococcus profundi</name>
    <dbReference type="NCBI Taxonomy" id="2282382"/>
    <lineage>
        <taxon>Bacteria</taxon>
        <taxon>Pseudomonadati</taxon>
        <taxon>Pseudomonadota</taxon>
        <taxon>Alphaproteobacteria</taxon>
        <taxon>Rhodobacterales</taxon>
        <taxon>Roseobacteraceae</taxon>
        <taxon>Thalassococcus</taxon>
    </lineage>
</organism>
<gene>
    <name evidence="1" type="ORF">DU478_17610</name>
</gene>
<dbReference type="RefSeq" id="WP_114512278.1">
    <property type="nucleotide sequence ID" value="NZ_QPMK01000016.1"/>
</dbReference>
<keyword evidence="2" id="KW-1185">Reference proteome</keyword>
<sequence length="96" mass="10667">MTGTPTYEVRRVGQSYAVFNGNGLRVSGFYHSEDRATTRLEKLVQNAAGDVRPCITCRVKFKSQGAHNRMCDPCRKRSMDLPPEALFPSFAQGGAR</sequence>
<proteinExistence type="predicted"/>
<evidence type="ECO:0000313" key="1">
    <source>
        <dbReference type="EMBL" id="RDD65018.1"/>
    </source>
</evidence>
<name>A0A369TIB4_9RHOB</name>
<dbReference type="AlphaFoldDB" id="A0A369TIB4"/>